<dbReference type="Gene3D" id="3.40.50.460">
    <property type="entry name" value="Phosphofructokinase domain"/>
    <property type="match status" value="1"/>
</dbReference>
<keyword evidence="5 15" id="KW-0963">Cytoplasm</keyword>
<feature type="binding site" description="in other chain" evidence="15">
    <location>
        <begin position="129"/>
        <end position="131"/>
    </location>
    <ligand>
        <name>substrate</name>
        <note>ligand shared between dimeric partners</note>
    </ligand>
</feature>
<evidence type="ECO:0000256" key="2">
    <source>
        <dbReference type="ARBA" id="ARBA00002659"/>
    </source>
</evidence>
<keyword evidence="10 15" id="KW-0418">Kinase</keyword>
<evidence type="ECO:0000256" key="15">
    <source>
        <dbReference type="HAMAP-Rule" id="MF_00339"/>
    </source>
</evidence>
<dbReference type="RefSeq" id="WP_208925612.1">
    <property type="nucleotide sequence ID" value="NZ_LK996017.1"/>
</dbReference>
<dbReference type="NCBIfam" id="NF002872">
    <property type="entry name" value="PRK03202.1"/>
    <property type="match status" value="1"/>
</dbReference>
<dbReference type="InterPro" id="IPR022953">
    <property type="entry name" value="ATP_PFK"/>
</dbReference>
<dbReference type="GO" id="GO:0003872">
    <property type="term" value="F:6-phosphofructokinase activity"/>
    <property type="evidence" value="ECO:0007669"/>
    <property type="project" value="UniProtKB-UniRule"/>
</dbReference>
<dbReference type="InterPro" id="IPR012003">
    <property type="entry name" value="ATP_PFK_prok-type"/>
</dbReference>
<evidence type="ECO:0000256" key="9">
    <source>
        <dbReference type="ARBA" id="ARBA00022741"/>
    </source>
</evidence>
<evidence type="ECO:0000256" key="7">
    <source>
        <dbReference type="ARBA" id="ARBA00022679"/>
    </source>
</evidence>
<dbReference type="InterPro" id="IPR035966">
    <property type="entry name" value="PKF_sf"/>
</dbReference>
<dbReference type="AlphaFoldDB" id="A0A098B0P1"/>
<evidence type="ECO:0000259" key="16">
    <source>
        <dbReference type="Pfam" id="PF00365"/>
    </source>
</evidence>
<keyword evidence="7 15" id="KW-0808">Transferase</keyword>
<evidence type="ECO:0000256" key="6">
    <source>
        <dbReference type="ARBA" id="ARBA00022533"/>
    </source>
</evidence>
<evidence type="ECO:0000256" key="8">
    <source>
        <dbReference type="ARBA" id="ARBA00022723"/>
    </source>
</evidence>
<keyword evidence="12 15" id="KW-0460">Magnesium</keyword>
<evidence type="ECO:0000313" key="17">
    <source>
        <dbReference type="EMBL" id="CDX01910.1"/>
    </source>
</evidence>
<feature type="binding site" description="in other chain" evidence="15">
    <location>
        <position position="215"/>
    </location>
    <ligand>
        <name>ADP</name>
        <dbReference type="ChEBI" id="CHEBI:456216"/>
        <note>allosteric activator; ligand shared between dimeric partners</note>
    </ligand>
</feature>
<dbReference type="GO" id="GO:0005945">
    <property type="term" value="C:6-phosphofructokinase complex"/>
    <property type="evidence" value="ECO:0007669"/>
    <property type="project" value="TreeGrafter"/>
</dbReference>
<dbReference type="NCBIfam" id="TIGR02482">
    <property type="entry name" value="PFKA_ATP"/>
    <property type="match status" value="1"/>
</dbReference>
<organism evidence="17">
    <name type="scientific">Desulfitobacterium hafniense</name>
    <name type="common">Desulfitobacterium frappieri</name>
    <dbReference type="NCBI Taxonomy" id="49338"/>
    <lineage>
        <taxon>Bacteria</taxon>
        <taxon>Bacillati</taxon>
        <taxon>Bacillota</taxon>
        <taxon>Clostridia</taxon>
        <taxon>Eubacteriales</taxon>
        <taxon>Desulfitobacteriaceae</taxon>
        <taxon>Desulfitobacterium</taxon>
    </lineage>
</organism>
<dbReference type="HAMAP" id="MF_00339">
    <property type="entry name" value="Phosphofructokinase_I_B1"/>
    <property type="match status" value="1"/>
</dbReference>
<comment type="catalytic activity">
    <reaction evidence="14 15">
        <text>beta-D-fructose 6-phosphate + ATP = beta-D-fructose 1,6-bisphosphate + ADP + H(+)</text>
        <dbReference type="Rhea" id="RHEA:16109"/>
        <dbReference type="ChEBI" id="CHEBI:15378"/>
        <dbReference type="ChEBI" id="CHEBI:30616"/>
        <dbReference type="ChEBI" id="CHEBI:32966"/>
        <dbReference type="ChEBI" id="CHEBI:57634"/>
        <dbReference type="ChEBI" id="CHEBI:456216"/>
        <dbReference type="EC" id="2.7.1.11"/>
    </reaction>
</comment>
<dbReference type="FunFam" id="3.40.50.460:FF:000002">
    <property type="entry name" value="ATP-dependent 6-phosphofructokinase"/>
    <property type="match status" value="1"/>
</dbReference>
<dbReference type="PANTHER" id="PTHR13697:SF4">
    <property type="entry name" value="ATP-DEPENDENT 6-PHOSPHOFRUCTOKINASE"/>
    <property type="match status" value="1"/>
</dbReference>
<feature type="binding site" evidence="15">
    <location>
        <begin position="25"/>
        <end position="29"/>
    </location>
    <ligand>
        <name>ADP</name>
        <dbReference type="ChEBI" id="CHEBI:456216"/>
        <note>allosteric activator; ligand shared between dimeric partners</note>
    </ligand>
</feature>
<name>A0A098B0P1_DESHA</name>
<evidence type="ECO:0000256" key="12">
    <source>
        <dbReference type="ARBA" id="ARBA00022842"/>
    </source>
</evidence>
<feature type="active site" description="Proton acceptor" evidence="15">
    <location>
        <position position="131"/>
    </location>
</feature>
<dbReference type="GO" id="GO:0006002">
    <property type="term" value="P:fructose 6-phosphate metabolic process"/>
    <property type="evidence" value="ECO:0007669"/>
    <property type="project" value="UniProtKB-UniRule"/>
</dbReference>
<comment type="function">
    <text evidence="2 15">Catalyzes the phosphorylation of D-fructose 6-phosphate to fructose 1,6-bisphosphate by ATP, the first committing step of glycolysis.</text>
</comment>
<feature type="binding site" evidence="15">
    <location>
        <position position="15"/>
    </location>
    <ligand>
        <name>ATP</name>
        <dbReference type="ChEBI" id="CHEBI:30616"/>
    </ligand>
</feature>
<protein>
    <recommendedName>
        <fullName evidence="15">ATP-dependent 6-phosphofructokinase</fullName>
        <shortName evidence="15">ATP-PFK</shortName>
        <shortName evidence="15">Phosphofructokinase</shortName>
        <ecNumber evidence="15">2.7.1.11</ecNumber>
    </recommendedName>
    <alternativeName>
        <fullName evidence="15">Phosphohexokinase</fullName>
    </alternativeName>
</protein>
<keyword evidence="6 15" id="KW-0021">Allosteric enzyme</keyword>
<evidence type="ECO:0000256" key="13">
    <source>
        <dbReference type="ARBA" id="ARBA00023152"/>
    </source>
</evidence>
<comment type="subunit">
    <text evidence="15">Homotetramer.</text>
</comment>
<dbReference type="FunFam" id="3.40.50.450:FF:000001">
    <property type="entry name" value="ATP-dependent 6-phosphofructokinase"/>
    <property type="match status" value="1"/>
</dbReference>
<feature type="binding site" description="in other chain" evidence="15">
    <location>
        <position position="226"/>
    </location>
    <ligand>
        <name>substrate</name>
        <note>ligand shared between dimeric partners</note>
    </ligand>
</feature>
<feature type="binding site" description="in other chain" evidence="15">
    <location>
        <begin position="217"/>
        <end position="219"/>
    </location>
    <ligand>
        <name>ADP</name>
        <dbReference type="ChEBI" id="CHEBI:456216"/>
        <note>allosteric activator; ligand shared between dimeric partners</note>
    </ligand>
</feature>
<feature type="binding site" evidence="15">
    <location>
        <position position="107"/>
    </location>
    <ligand>
        <name>Mg(2+)</name>
        <dbReference type="ChEBI" id="CHEBI:18420"/>
        <note>catalytic</note>
    </ligand>
</feature>
<dbReference type="GO" id="GO:0042802">
    <property type="term" value="F:identical protein binding"/>
    <property type="evidence" value="ECO:0007669"/>
    <property type="project" value="TreeGrafter"/>
</dbReference>
<comment type="caution">
    <text evidence="15">Lacks conserved residue(s) required for the propagation of feature annotation.</text>
</comment>
<proteinExistence type="inferred from homology"/>
<dbReference type="PIRSF" id="PIRSF000532">
    <property type="entry name" value="ATP_PFK_prok"/>
    <property type="match status" value="1"/>
</dbReference>
<comment type="similarity">
    <text evidence="15">Belongs to the phosphofructokinase type A (PFKA) family. ATP-dependent PFK group I subfamily. Prokaryotic clade 'B1' sub-subfamily.</text>
</comment>
<dbReference type="GO" id="GO:0005524">
    <property type="term" value="F:ATP binding"/>
    <property type="evidence" value="ECO:0007669"/>
    <property type="project" value="UniProtKB-UniRule"/>
</dbReference>
<gene>
    <name evidence="15" type="primary">pfkA</name>
    <name evidence="17" type="ORF">DPCES_2023</name>
</gene>
<feature type="binding site" description="in other chain" evidence="15">
    <location>
        <begin position="253"/>
        <end position="256"/>
    </location>
    <ligand>
        <name>substrate</name>
        <note>ligand shared between dimeric partners</note>
    </ligand>
</feature>
<dbReference type="GO" id="GO:0061621">
    <property type="term" value="P:canonical glycolysis"/>
    <property type="evidence" value="ECO:0007669"/>
    <property type="project" value="TreeGrafter"/>
</dbReference>
<sequence>MTNTVRKIAVLTSGGDAPGMNAAIRAVVRKGIYHGLEVFGIRKGYEGLIHGEFITMHLGAVADIIHRGGTMLMTARSQEMLTPEGQKNAAAQLRYRGIDALIVIGGDGSFRGAQTLSAQGIAIVGIPGTIDNDITGTDLTIGFDTAVNNVVQAVSKIRDTATSHDRTFLVEVMGRDCGNIALQSGVACGAESILVPEIEPDLDDIVAKLERGHQRGKHHSIIMVAEGAMSAWNLGEELRQRTGFETRVTILGHIQRGGNPSALDVVLASQMGGKAVEILCAGETDRMTACVNQEIQSLPLQVAYGERKPFNKVLYDLASQLAI</sequence>
<evidence type="ECO:0000256" key="3">
    <source>
        <dbReference type="ARBA" id="ARBA00004496"/>
    </source>
</evidence>
<comment type="pathway">
    <text evidence="4 15">Carbohydrate degradation; glycolysis; D-glyceraldehyde 3-phosphate and glycerone phosphate from D-glucose: step 3/4.</text>
</comment>
<dbReference type="UniPathway" id="UPA00109">
    <property type="reaction ID" value="UER00182"/>
</dbReference>
<reference evidence="17" key="1">
    <citation type="submission" date="2014-07" db="EMBL/GenBank/DDBJ databases">
        <authorList>
            <person name="Hornung V.Bastian."/>
        </authorList>
    </citation>
    <scope>NUCLEOTIDE SEQUENCE</scope>
    <source>
        <strain evidence="17">PCE-S</strain>
    </source>
</reference>
<comment type="cofactor">
    <cofactor evidence="1 15">
        <name>Mg(2+)</name>
        <dbReference type="ChEBI" id="CHEBI:18420"/>
    </cofactor>
</comment>
<evidence type="ECO:0000256" key="11">
    <source>
        <dbReference type="ARBA" id="ARBA00022840"/>
    </source>
</evidence>
<feature type="binding site" description="in other chain" evidence="15">
    <location>
        <begin position="189"/>
        <end position="191"/>
    </location>
    <ligand>
        <name>ADP</name>
        <dbReference type="ChEBI" id="CHEBI:456216"/>
        <note>allosteric activator; ligand shared between dimeric partners</note>
    </ligand>
</feature>
<keyword evidence="8 15" id="KW-0479">Metal-binding</keyword>
<comment type="subcellular location">
    <subcellularLocation>
        <location evidence="3 15">Cytoplasm</location>
    </subcellularLocation>
</comment>
<feature type="binding site" description="in other chain" evidence="15">
    <location>
        <begin position="173"/>
        <end position="175"/>
    </location>
    <ligand>
        <name>substrate</name>
        <note>ligand shared between dimeric partners</note>
    </ligand>
</feature>
<evidence type="ECO:0000256" key="1">
    <source>
        <dbReference type="ARBA" id="ARBA00001946"/>
    </source>
</evidence>
<dbReference type="GO" id="GO:0070095">
    <property type="term" value="F:fructose-6-phosphate binding"/>
    <property type="evidence" value="ECO:0007669"/>
    <property type="project" value="TreeGrafter"/>
</dbReference>
<feature type="binding site" evidence="15">
    <location>
        <begin position="76"/>
        <end position="77"/>
    </location>
    <ligand>
        <name>ATP</name>
        <dbReference type="ChEBI" id="CHEBI:30616"/>
    </ligand>
</feature>
<keyword evidence="9 15" id="KW-0547">Nucleotide-binding</keyword>
<comment type="activity regulation">
    <text evidence="15">Allosterically activated by ADP and other diphosphonucleosides, and allosterically inhibited by phosphoenolpyruvate.</text>
</comment>
<dbReference type="GO" id="GO:0048029">
    <property type="term" value="F:monosaccharide binding"/>
    <property type="evidence" value="ECO:0007669"/>
    <property type="project" value="TreeGrafter"/>
</dbReference>
<dbReference type="Pfam" id="PF00365">
    <property type="entry name" value="PFK"/>
    <property type="match status" value="1"/>
</dbReference>
<evidence type="ECO:0000256" key="10">
    <source>
        <dbReference type="ARBA" id="ARBA00022777"/>
    </source>
</evidence>
<dbReference type="InterPro" id="IPR000023">
    <property type="entry name" value="Phosphofructokinase_dom"/>
</dbReference>
<evidence type="ECO:0000256" key="4">
    <source>
        <dbReference type="ARBA" id="ARBA00004679"/>
    </source>
</evidence>
<feature type="binding site" evidence="15">
    <location>
        <position position="166"/>
    </location>
    <ligand>
        <name>substrate</name>
        <note>ligand shared between dimeric partners</note>
    </ligand>
</feature>
<keyword evidence="13 15" id="KW-0324">Glycolysis</keyword>
<dbReference type="PANTHER" id="PTHR13697">
    <property type="entry name" value="PHOSPHOFRUCTOKINASE"/>
    <property type="match status" value="1"/>
</dbReference>
<feature type="domain" description="Phosphofructokinase" evidence="16">
    <location>
        <begin position="7"/>
        <end position="279"/>
    </location>
</feature>
<dbReference type="GO" id="GO:0046872">
    <property type="term" value="F:metal ion binding"/>
    <property type="evidence" value="ECO:0007669"/>
    <property type="project" value="UniProtKB-KW"/>
</dbReference>
<dbReference type="GO" id="GO:0016208">
    <property type="term" value="F:AMP binding"/>
    <property type="evidence" value="ECO:0007669"/>
    <property type="project" value="TreeGrafter"/>
</dbReference>
<dbReference type="Gene3D" id="3.40.50.450">
    <property type="match status" value="1"/>
</dbReference>
<dbReference type="EC" id="2.7.1.11" evidence="15"/>
<keyword evidence="11 15" id="KW-0067">ATP-binding</keyword>
<dbReference type="EMBL" id="LK996017">
    <property type="protein sequence ID" value="CDX01910.1"/>
    <property type="molecule type" value="Genomic_DNA"/>
</dbReference>
<dbReference type="InterPro" id="IPR012828">
    <property type="entry name" value="PFKA_ATP_prok"/>
</dbReference>
<accession>A0A098B0P1</accession>
<dbReference type="PATRIC" id="fig|49338.4.peg.2180"/>
<feature type="binding site" evidence="15">
    <location>
        <position position="247"/>
    </location>
    <ligand>
        <name>substrate</name>
        <note>ligand shared between dimeric partners</note>
    </ligand>
</feature>
<evidence type="ECO:0000256" key="14">
    <source>
        <dbReference type="ARBA" id="ARBA00048070"/>
    </source>
</evidence>
<feature type="binding site" evidence="15">
    <location>
        <begin position="106"/>
        <end position="109"/>
    </location>
    <ligand>
        <name>ATP</name>
        <dbReference type="ChEBI" id="CHEBI:30616"/>
    </ligand>
</feature>
<dbReference type="GO" id="GO:0030388">
    <property type="term" value="P:fructose 1,6-bisphosphate metabolic process"/>
    <property type="evidence" value="ECO:0007669"/>
    <property type="project" value="TreeGrafter"/>
</dbReference>
<evidence type="ECO:0000256" key="5">
    <source>
        <dbReference type="ARBA" id="ARBA00022490"/>
    </source>
</evidence>
<feature type="binding site" description="in other chain" evidence="15">
    <location>
        <position position="158"/>
    </location>
    <ligand>
        <name>ADP</name>
        <dbReference type="ChEBI" id="CHEBI:456216"/>
        <note>allosteric activator; ligand shared between dimeric partners</note>
    </ligand>
</feature>
<dbReference type="PRINTS" id="PR00476">
    <property type="entry name" value="PHFRCTKINASE"/>
</dbReference>
<dbReference type="SUPFAM" id="SSF53784">
    <property type="entry name" value="Phosphofructokinase"/>
    <property type="match status" value="1"/>
</dbReference>